<dbReference type="AlphaFoldDB" id="A0A5B8WCR0"/>
<keyword evidence="1" id="KW-0812">Transmembrane</keyword>
<keyword evidence="1" id="KW-1133">Transmembrane helix</keyword>
<protein>
    <recommendedName>
        <fullName evidence="2">KAP NTPase domain-containing protein</fullName>
    </recommendedName>
</protein>
<organism evidence="3 4">
    <name type="scientific">Mucilaginibacter ginsenosidivorax</name>
    <dbReference type="NCBI Taxonomy" id="862126"/>
    <lineage>
        <taxon>Bacteria</taxon>
        <taxon>Pseudomonadati</taxon>
        <taxon>Bacteroidota</taxon>
        <taxon>Sphingobacteriia</taxon>
        <taxon>Sphingobacteriales</taxon>
        <taxon>Sphingobacteriaceae</taxon>
        <taxon>Mucilaginibacter</taxon>
    </lineage>
</organism>
<dbReference type="Pfam" id="PF07693">
    <property type="entry name" value="KAP_NTPase"/>
    <property type="match status" value="1"/>
</dbReference>
<reference evidence="3 4" key="1">
    <citation type="journal article" date="2013" name="J. Microbiol.">
        <title>Mucilaginibacter ginsenosidivorax sp. nov., with ginsenoside converting activity isolated from sediment.</title>
        <authorList>
            <person name="Kim J.K."/>
            <person name="Choi T.E."/>
            <person name="Liu Q.M."/>
            <person name="Park H.Y."/>
            <person name="Yi T.H."/>
            <person name="Yoon M.H."/>
            <person name="Kim S.C."/>
            <person name="Im W.T."/>
        </authorList>
    </citation>
    <scope>NUCLEOTIDE SEQUENCE [LARGE SCALE GENOMIC DNA]</scope>
    <source>
        <strain evidence="3 4">KHI28</strain>
    </source>
</reference>
<evidence type="ECO:0000313" key="4">
    <source>
        <dbReference type="Proteomes" id="UP000321362"/>
    </source>
</evidence>
<accession>A0A5B8WCR0</accession>
<dbReference type="EMBL" id="CP042437">
    <property type="protein sequence ID" value="QEC79728.1"/>
    <property type="molecule type" value="Genomic_DNA"/>
</dbReference>
<dbReference type="KEGG" id="mgk:FSB76_28635"/>
<dbReference type="Proteomes" id="UP000321362">
    <property type="component" value="Chromosome"/>
</dbReference>
<evidence type="ECO:0000259" key="2">
    <source>
        <dbReference type="Pfam" id="PF07693"/>
    </source>
</evidence>
<dbReference type="OrthoDB" id="5150226at2"/>
<sequence>MKIFAFILRSLNYVLKRVKADVNVAAPIQISSTDLSMRANAYSYIDRTDEAETIFERIQSNSSSVIGIGGVRGAGKSSLALKILEKCKTEKNFTILIPSPTAYDSKEFLLTIYQCICEDIKLNLEQKIKSAENVRQRAYRRIANSARLMNFTLFFLTAIVCLMLLGLFKYNFVQQKIATVTKQNTLSDSSIKINKYRIQQGGHYLSEYRNGRDTTKLQPLAKNSFADSSRYIQNNRQYIALTKIIDSLKLKNKTDSISLKENNNQVLPDLKNKIQFPEILNPFPTPFNKNNLTPMYFSGIIICMGLLIFITYNYCRKKIEYLEKYPNDDNLYSLTIAKLEWLIYQVKLSSANEVSLPVSKFLAKFSRSKELQTRPLSLPGVTSDFNDYILEAVSVYTKIVICIDELDKIEDPAELNALLKGIKGIIGQDNTHFILTISEDALARFSNRFRKERDLIESSFEEIYFLNKIEFALARQIISGKPMIEKEPTDVSHDLQYLLIWLFGNGIPREIKRNILNLHRNHINIESSTPFTIWLILMNLSLESMKSWALVNNTNDFETYNFLTCLSKIALTLPSEQFSAETGAFWFNHILNFFSALYPMRFSYCQDQKQIKVLNESEISAFEKAIFETSILSLSYLLVVKDYKTGLEIGNQLQKTLNLLPYSYLLAASEFYSFLNEQDIYKLAPTVPKMSETPELFHTNKKTI</sequence>
<dbReference type="RefSeq" id="WP_147059602.1">
    <property type="nucleotide sequence ID" value="NZ_CP042437.1"/>
</dbReference>
<keyword evidence="4" id="KW-1185">Reference proteome</keyword>
<proteinExistence type="predicted"/>
<dbReference type="SUPFAM" id="SSF52540">
    <property type="entry name" value="P-loop containing nucleoside triphosphate hydrolases"/>
    <property type="match status" value="1"/>
</dbReference>
<feature type="transmembrane region" description="Helical" evidence="1">
    <location>
        <begin position="295"/>
        <end position="315"/>
    </location>
</feature>
<name>A0A5B8WCR0_9SPHI</name>
<evidence type="ECO:0000256" key="1">
    <source>
        <dbReference type="SAM" id="Phobius"/>
    </source>
</evidence>
<evidence type="ECO:0000313" key="3">
    <source>
        <dbReference type="EMBL" id="QEC79728.1"/>
    </source>
</evidence>
<dbReference type="Gene3D" id="3.40.50.300">
    <property type="entry name" value="P-loop containing nucleotide triphosphate hydrolases"/>
    <property type="match status" value="1"/>
</dbReference>
<gene>
    <name evidence="3" type="ORF">FSB76_28635</name>
</gene>
<keyword evidence="1" id="KW-0472">Membrane</keyword>
<feature type="transmembrane region" description="Helical" evidence="1">
    <location>
        <begin position="148"/>
        <end position="168"/>
    </location>
</feature>
<dbReference type="InterPro" id="IPR011646">
    <property type="entry name" value="KAP_P-loop"/>
</dbReference>
<dbReference type="InterPro" id="IPR027417">
    <property type="entry name" value="P-loop_NTPase"/>
</dbReference>
<feature type="domain" description="KAP NTPase" evidence="2">
    <location>
        <begin position="50"/>
        <end position="449"/>
    </location>
</feature>